<reference evidence="2 3" key="1">
    <citation type="submission" date="2017-06" db="EMBL/GenBank/DDBJ databases">
        <title>Comparative genomic analysis of Ambrosia Fusariam Clade fungi.</title>
        <authorList>
            <person name="Stajich J.E."/>
            <person name="Carrillo J."/>
            <person name="Kijimoto T."/>
            <person name="Eskalen A."/>
            <person name="O'Donnell K."/>
            <person name="Kasson M."/>
        </authorList>
    </citation>
    <scope>NUCLEOTIDE SEQUENCE [LARGE SCALE GENOMIC DNA]</scope>
    <source>
        <strain evidence="2 3">NRRL62584</strain>
    </source>
</reference>
<feature type="region of interest" description="Disordered" evidence="1">
    <location>
        <begin position="49"/>
        <end position="70"/>
    </location>
</feature>
<gene>
    <name evidence="2" type="ORF">CEP54_002453</name>
</gene>
<name>A0A428QV56_9HYPO</name>
<sequence>MKGKLPRTIEGKTSHRGSDGTHSKHVSNGQPGTFQLATARLNFPSAACLNRNTQPTNHKSQTINNPASKV</sequence>
<accession>A0A428QV56</accession>
<evidence type="ECO:0000313" key="3">
    <source>
        <dbReference type="Proteomes" id="UP000288168"/>
    </source>
</evidence>
<feature type="region of interest" description="Disordered" evidence="1">
    <location>
        <begin position="1"/>
        <end position="32"/>
    </location>
</feature>
<keyword evidence="3" id="KW-1185">Reference proteome</keyword>
<proteinExistence type="predicted"/>
<organism evidence="2 3">
    <name type="scientific">Fusarium duplospermum</name>
    <dbReference type="NCBI Taxonomy" id="1325734"/>
    <lineage>
        <taxon>Eukaryota</taxon>
        <taxon>Fungi</taxon>
        <taxon>Dikarya</taxon>
        <taxon>Ascomycota</taxon>
        <taxon>Pezizomycotina</taxon>
        <taxon>Sordariomycetes</taxon>
        <taxon>Hypocreomycetidae</taxon>
        <taxon>Hypocreales</taxon>
        <taxon>Nectriaceae</taxon>
        <taxon>Fusarium</taxon>
        <taxon>Fusarium solani species complex</taxon>
    </lineage>
</organism>
<feature type="compositionally biased region" description="Polar residues" evidence="1">
    <location>
        <begin position="50"/>
        <end position="70"/>
    </location>
</feature>
<dbReference type="AlphaFoldDB" id="A0A428QV56"/>
<protein>
    <submittedName>
        <fullName evidence="2">Uncharacterized protein</fullName>
    </submittedName>
</protein>
<dbReference type="EMBL" id="NKCI01000014">
    <property type="protein sequence ID" value="RSL69185.1"/>
    <property type="molecule type" value="Genomic_DNA"/>
</dbReference>
<evidence type="ECO:0000256" key="1">
    <source>
        <dbReference type="SAM" id="MobiDB-lite"/>
    </source>
</evidence>
<comment type="caution">
    <text evidence="2">The sequence shown here is derived from an EMBL/GenBank/DDBJ whole genome shotgun (WGS) entry which is preliminary data.</text>
</comment>
<dbReference type="Proteomes" id="UP000288168">
    <property type="component" value="Unassembled WGS sequence"/>
</dbReference>
<evidence type="ECO:0000313" key="2">
    <source>
        <dbReference type="EMBL" id="RSL69185.1"/>
    </source>
</evidence>
<feature type="compositionally biased region" description="Basic and acidic residues" evidence="1">
    <location>
        <begin position="7"/>
        <end position="22"/>
    </location>
</feature>